<comment type="caution">
    <text evidence="6">The sequence shown here is derived from an EMBL/GenBank/DDBJ whole genome shotgun (WGS) entry which is preliminary data.</text>
</comment>
<keyword evidence="7" id="KW-1185">Reference proteome</keyword>
<dbReference type="RefSeq" id="WP_101303528.1">
    <property type="nucleotide sequence ID" value="NZ_NXGX01000006.1"/>
</dbReference>
<evidence type="ECO:0000256" key="2">
    <source>
        <dbReference type="ARBA" id="ARBA00023015"/>
    </source>
</evidence>
<dbReference type="CDD" id="cd08417">
    <property type="entry name" value="PBP2_Nitroaromatics_like"/>
    <property type="match status" value="1"/>
</dbReference>
<feature type="domain" description="HTH lysR-type" evidence="5">
    <location>
        <begin position="8"/>
        <end position="65"/>
    </location>
</feature>
<sequence>MNIDELDLDYRLLRLFLTIYDEGSVTGAANRLGVGQPTVSHGLDRLRQIIGDPLFVRSGRSISPTAHADEMAVRVRALLQDMRNLTRVGAFDPQNPDHGARFVLGTNDYEVAVILPALIKRIRSCAADIRLKVVPVTGGEQVVELLREGKLDHAICLQLTGKFGDIAQQALLSEHMSCFYDAAFHPVPPDTADRFCAASHARVMLGNNDTSAVDDVLHAQGRSRRTVLQVSNFASVASLMRGTDVIATLPSRLAGGVMQGFGQCDFPFDFAAYKFSQIWHVRNAENAAHKWLRGEIFRATRNLP</sequence>
<dbReference type="InterPro" id="IPR037402">
    <property type="entry name" value="YidZ_PBP2"/>
</dbReference>
<evidence type="ECO:0000259" key="5">
    <source>
        <dbReference type="PROSITE" id="PS50931"/>
    </source>
</evidence>
<comment type="similarity">
    <text evidence="1">Belongs to the LysR transcriptional regulatory family.</text>
</comment>
<dbReference type="EMBL" id="NXGX01000006">
    <property type="protein sequence ID" value="PKR57340.1"/>
    <property type="molecule type" value="Genomic_DNA"/>
</dbReference>
<evidence type="ECO:0000313" key="6">
    <source>
        <dbReference type="EMBL" id="PKR57340.1"/>
    </source>
</evidence>
<dbReference type="GO" id="GO:0003700">
    <property type="term" value="F:DNA-binding transcription factor activity"/>
    <property type="evidence" value="ECO:0007669"/>
    <property type="project" value="InterPro"/>
</dbReference>
<dbReference type="InterPro" id="IPR005119">
    <property type="entry name" value="LysR_subst-bd"/>
</dbReference>
<evidence type="ECO:0000256" key="3">
    <source>
        <dbReference type="ARBA" id="ARBA00023125"/>
    </source>
</evidence>
<dbReference type="SUPFAM" id="SSF53850">
    <property type="entry name" value="Periplasmic binding protein-like II"/>
    <property type="match status" value="1"/>
</dbReference>
<evidence type="ECO:0000256" key="1">
    <source>
        <dbReference type="ARBA" id="ARBA00009437"/>
    </source>
</evidence>
<dbReference type="Proteomes" id="UP000233332">
    <property type="component" value="Unassembled WGS sequence"/>
</dbReference>
<accession>A0A2N3L3T1</accession>
<dbReference type="Pfam" id="PF00126">
    <property type="entry name" value="HTH_1"/>
    <property type="match status" value="1"/>
</dbReference>
<evidence type="ECO:0000313" key="7">
    <source>
        <dbReference type="Proteomes" id="UP000233332"/>
    </source>
</evidence>
<organism evidence="6 7">
    <name type="scientific">Thalassospira lohafexi</name>
    <dbReference type="NCBI Taxonomy" id="744227"/>
    <lineage>
        <taxon>Bacteria</taxon>
        <taxon>Pseudomonadati</taxon>
        <taxon>Pseudomonadota</taxon>
        <taxon>Alphaproteobacteria</taxon>
        <taxon>Rhodospirillales</taxon>
        <taxon>Thalassospiraceae</taxon>
        <taxon>Thalassospira</taxon>
    </lineage>
</organism>
<keyword evidence="4" id="KW-0804">Transcription</keyword>
<dbReference type="Gene3D" id="3.40.190.10">
    <property type="entry name" value="Periplasmic binding protein-like II"/>
    <property type="match status" value="2"/>
</dbReference>
<evidence type="ECO:0000256" key="4">
    <source>
        <dbReference type="ARBA" id="ARBA00023163"/>
    </source>
</evidence>
<dbReference type="GO" id="GO:0003677">
    <property type="term" value="F:DNA binding"/>
    <property type="evidence" value="ECO:0007669"/>
    <property type="project" value="UniProtKB-KW"/>
</dbReference>
<dbReference type="InterPro" id="IPR050389">
    <property type="entry name" value="LysR-type_TF"/>
</dbReference>
<dbReference type="PANTHER" id="PTHR30118">
    <property type="entry name" value="HTH-TYPE TRANSCRIPTIONAL REGULATOR LEUO-RELATED"/>
    <property type="match status" value="1"/>
</dbReference>
<protein>
    <submittedName>
        <fullName evidence="6">LysR family transcriptional regulator</fullName>
    </submittedName>
</protein>
<dbReference type="Pfam" id="PF03466">
    <property type="entry name" value="LysR_substrate"/>
    <property type="match status" value="1"/>
</dbReference>
<dbReference type="InterPro" id="IPR000847">
    <property type="entry name" value="LysR_HTH_N"/>
</dbReference>
<keyword evidence="3" id="KW-0238">DNA-binding</keyword>
<dbReference type="AlphaFoldDB" id="A0A2N3L3T1"/>
<dbReference type="Gene3D" id="1.10.10.10">
    <property type="entry name" value="Winged helix-like DNA-binding domain superfamily/Winged helix DNA-binding domain"/>
    <property type="match status" value="1"/>
</dbReference>
<dbReference type="PRINTS" id="PR00039">
    <property type="entry name" value="HTHLYSR"/>
</dbReference>
<proteinExistence type="inferred from homology"/>
<dbReference type="PROSITE" id="PS50931">
    <property type="entry name" value="HTH_LYSR"/>
    <property type="match status" value="1"/>
</dbReference>
<gene>
    <name evidence="6" type="ORF">COO92_15410</name>
</gene>
<dbReference type="InterPro" id="IPR036390">
    <property type="entry name" value="WH_DNA-bd_sf"/>
</dbReference>
<keyword evidence="2" id="KW-0805">Transcription regulation</keyword>
<reference evidence="6 7" key="1">
    <citation type="submission" date="2017-09" db="EMBL/GenBank/DDBJ databases">
        <title>Biodiversity and function of Thalassospira species in the particle-attached aromatic-hydrocarbon-degrading consortia from the surface seawater of the China South Sea.</title>
        <authorList>
            <person name="Dong C."/>
            <person name="Lai Q."/>
            <person name="Shao Z."/>
        </authorList>
    </citation>
    <scope>NUCLEOTIDE SEQUENCE [LARGE SCALE GENOMIC DNA]</scope>
    <source>
        <strain evidence="6 7">139Z-12</strain>
    </source>
</reference>
<dbReference type="InterPro" id="IPR036388">
    <property type="entry name" value="WH-like_DNA-bd_sf"/>
</dbReference>
<dbReference type="PANTHER" id="PTHR30118:SF6">
    <property type="entry name" value="HTH-TYPE TRANSCRIPTIONAL REGULATOR LEUO"/>
    <property type="match status" value="1"/>
</dbReference>
<name>A0A2N3L3T1_9PROT</name>
<dbReference type="SUPFAM" id="SSF46785">
    <property type="entry name" value="Winged helix' DNA-binding domain"/>
    <property type="match status" value="1"/>
</dbReference>